<organism evidence="1 2">
    <name type="scientific">Dovyalis caffra</name>
    <dbReference type="NCBI Taxonomy" id="77055"/>
    <lineage>
        <taxon>Eukaryota</taxon>
        <taxon>Viridiplantae</taxon>
        <taxon>Streptophyta</taxon>
        <taxon>Embryophyta</taxon>
        <taxon>Tracheophyta</taxon>
        <taxon>Spermatophyta</taxon>
        <taxon>Magnoliopsida</taxon>
        <taxon>eudicotyledons</taxon>
        <taxon>Gunneridae</taxon>
        <taxon>Pentapetalae</taxon>
        <taxon>rosids</taxon>
        <taxon>fabids</taxon>
        <taxon>Malpighiales</taxon>
        <taxon>Salicaceae</taxon>
        <taxon>Flacourtieae</taxon>
        <taxon>Dovyalis</taxon>
    </lineage>
</organism>
<keyword evidence="2" id="KW-1185">Reference proteome</keyword>
<reference evidence="1 2" key="1">
    <citation type="submission" date="2024-01" db="EMBL/GenBank/DDBJ databases">
        <authorList>
            <person name="Waweru B."/>
        </authorList>
    </citation>
    <scope>NUCLEOTIDE SEQUENCE [LARGE SCALE GENOMIC DNA]</scope>
</reference>
<accession>A0AAV1QRT2</accession>
<comment type="caution">
    <text evidence="1">The sequence shown here is derived from an EMBL/GenBank/DDBJ whole genome shotgun (WGS) entry which is preliminary data.</text>
</comment>
<gene>
    <name evidence="1" type="ORF">DCAF_LOCUS1923</name>
</gene>
<evidence type="ECO:0000313" key="1">
    <source>
        <dbReference type="EMBL" id="CAK7324283.1"/>
    </source>
</evidence>
<protein>
    <submittedName>
        <fullName evidence="1">Uncharacterized protein</fullName>
    </submittedName>
</protein>
<proteinExistence type="predicted"/>
<evidence type="ECO:0000313" key="2">
    <source>
        <dbReference type="Proteomes" id="UP001314170"/>
    </source>
</evidence>
<name>A0AAV1QRT2_9ROSI</name>
<dbReference type="EMBL" id="CAWUPB010000246">
    <property type="protein sequence ID" value="CAK7324283.1"/>
    <property type="molecule type" value="Genomic_DNA"/>
</dbReference>
<dbReference type="Proteomes" id="UP001314170">
    <property type="component" value="Unassembled WGS sequence"/>
</dbReference>
<dbReference type="AlphaFoldDB" id="A0AAV1QRT2"/>
<sequence length="50" mass="5572">MASKKEILIKALQESQQIGKGRWSHANTPSRVRHEATTVLGMKIADPSDR</sequence>